<dbReference type="RefSeq" id="WP_207325672.1">
    <property type="nucleotide sequence ID" value="NZ_CP071504.1"/>
</dbReference>
<evidence type="ECO:0000256" key="6">
    <source>
        <dbReference type="ARBA" id="ARBA00022679"/>
    </source>
</evidence>
<keyword evidence="12" id="KW-1185">Reference proteome</keyword>
<dbReference type="PANTHER" id="PTHR32438">
    <property type="entry name" value="4-ALPHA-GLUCANOTRANSFERASE DPE1, CHLOROPLASTIC/AMYLOPLASTIC"/>
    <property type="match status" value="1"/>
</dbReference>
<comment type="catalytic activity">
    <reaction evidence="1 10">
        <text>Transfers a segment of a (1-&gt;4)-alpha-D-glucan to a new position in an acceptor, which may be glucose or a (1-&gt;4)-alpha-D-glucan.</text>
        <dbReference type="EC" id="2.4.1.25"/>
    </reaction>
</comment>
<evidence type="ECO:0000256" key="4">
    <source>
        <dbReference type="ARBA" id="ARBA00020295"/>
    </source>
</evidence>
<gene>
    <name evidence="11" type="primary">malQ</name>
    <name evidence="11" type="ORF">JYB88_04900</name>
</gene>
<dbReference type="InterPro" id="IPR017853">
    <property type="entry name" value="GH"/>
</dbReference>
<dbReference type="InterPro" id="IPR003385">
    <property type="entry name" value="Glyco_hydro_77"/>
</dbReference>
<dbReference type="GO" id="GO:0004134">
    <property type="term" value="F:4-alpha-glucanotransferase activity"/>
    <property type="evidence" value="ECO:0007669"/>
    <property type="project" value="UniProtKB-EC"/>
</dbReference>
<evidence type="ECO:0000256" key="5">
    <source>
        <dbReference type="ARBA" id="ARBA00022676"/>
    </source>
</evidence>
<evidence type="ECO:0000256" key="9">
    <source>
        <dbReference type="ARBA" id="ARBA00031501"/>
    </source>
</evidence>
<keyword evidence="7 10" id="KW-0119">Carbohydrate metabolism</keyword>
<reference evidence="11 12" key="1">
    <citation type="submission" date="2021-03" db="EMBL/GenBank/DDBJ databases">
        <title>Novel species identification of genus Shewanella.</title>
        <authorList>
            <person name="Liu G."/>
            <person name="Zhang Q."/>
        </authorList>
    </citation>
    <scope>NUCLEOTIDE SEQUENCE [LARGE SCALE GENOMIC DNA]</scope>
    <source>
        <strain evidence="11 12">FJAT-53726</strain>
    </source>
</reference>
<dbReference type="GO" id="GO:0005975">
    <property type="term" value="P:carbohydrate metabolic process"/>
    <property type="evidence" value="ECO:0007669"/>
    <property type="project" value="InterPro"/>
</dbReference>
<dbReference type="Gene3D" id="3.20.20.80">
    <property type="entry name" value="Glycosidases"/>
    <property type="match status" value="1"/>
</dbReference>
<evidence type="ECO:0000256" key="3">
    <source>
        <dbReference type="ARBA" id="ARBA00012560"/>
    </source>
</evidence>
<dbReference type="Pfam" id="PF02446">
    <property type="entry name" value="Glyco_hydro_77"/>
    <property type="match status" value="1"/>
</dbReference>
<dbReference type="NCBIfam" id="TIGR00217">
    <property type="entry name" value="malQ"/>
    <property type="match status" value="1"/>
</dbReference>
<evidence type="ECO:0000256" key="10">
    <source>
        <dbReference type="RuleBase" id="RU361207"/>
    </source>
</evidence>
<dbReference type="EMBL" id="CP071504">
    <property type="protein sequence ID" value="QSX30986.1"/>
    <property type="molecule type" value="Genomic_DNA"/>
</dbReference>
<dbReference type="KEGG" id="scyp:JYB88_04900"/>
<keyword evidence="6 10" id="KW-0808">Transferase</keyword>
<organism evidence="11 12">
    <name type="scientific">Shewanella cyperi</name>
    <dbReference type="NCBI Taxonomy" id="2814292"/>
    <lineage>
        <taxon>Bacteria</taxon>
        <taxon>Pseudomonadati</taxon>
        <taxon>Pseudomonadota</taxon>
        <taxon>Gammaproteobacteria</taxon>
        <taxon>Alteromonadales</taxon>
        <taxon>Shewanellaceae</taxon>
        <taxon>Shewanella</taxon>
    </lineage>
</organism>
<evidence type="ECO:0000313" key="12">
    <source>
        <dbReference type="Proteomes" id="UP000663281"/>
    </source>
</evidence>
<evidence type="ECO:0000256" key="7">
    <source>
        <dbReference type="ARBA" id="ARBA00023277"/>
    </source>
</evidence>
<evidence type="ECO:0000256" key="2">
    <source>
        <dbReference type="ARBA" id="ARBA00005684"/>
    </source>
</evidence>
<evidence type="ECO:0000256" key="8">
    <source>
        <dbReference type="ARBA" id="ARBA00031423"/>
    </source>
</evidence>
<protein>
    <recommendedName>
        <fullName evidence="4 10">4-alpha-glucanotransferase</fullName>
        <ecNumber evidence="3 10">2.4.1.25</ecNumber>
    </recommendedName>
    <alternativeName>
        <fullName evidence="8 10">Amylomaltase</fullName>
    </alternativeName>
    <alternativeName>
        <fullName evidence="9 10">Disproportionating enzyme</fullName>
    </alternativeName>
</protein>
<dbReference type="AlphaFoldDB" id="A0A974XPP8"/>
<comment type="similarity">
    <text evidence="2 10">Belongs to the disproportionating enzyme family.</text>
</comment>
<sequence length="710" mass="79593">MALDKLLYLQGVGDRFIDCRGRDLPIDPGSRRALLNTMLGLPVGEVLADELINERIFELDAAPWRGLLPRFQWQHVDAAAIECFLPAGMDQTFECHIQAEGQQEWLSLELSPKAMRVTGEYRIDDIQYLRFNAVLNPGPGLGYHRLRLCHPLLGEAEGILMLAPRQAFLGRLEPGRRNQQRLPFGVSVGLWALRSANQWGIGDFGDLGQLLDFLCREGADFVLLNPLHAPDIASPEDPSPYSPWDRRWLNPLYIQIEDCAEYPALSQEFAGNDWQIQRKLLNQDAWLDYPRVQGLKYRAFALLFQQFCRLKDDNLRRSRLADFVAAQGQALVDFARAEVSRARVSPLWEGAADAPWLRDCLAREDFHQYLQFIAADQLQLCQLRARQGGMSIGLVRDLAVGARAGGSELTSANGLFCQQASIGAPPDPFSATGQDWGLPPPDPIAMAKQDFSHYIALLRANMSGCGALRIDHIMGLQRLWWWVGSDGGYVYYPSDTLLAILCLESQRNCCLVLGEDLGTVAPDLRHRLWESAIPGNDLFYFCREGEEFCAPAHYRHQSLMMQANHDVAPLSAWWSGSDLHLRRQLDLIGSDEELGAALAAREQDKEALLRRLEQEGLLEAGAERPLAFDSLLPRTMALVAKGRSLLVSVQLADLARDRHPVNIPGTSHQYANWQRRLPASLTTLFADPLLLQCLHLIRQGRLQAAQDCAD</sequence>
<keyword evidence="5 10" id="KW-0328">Glycosyltransferase</keyword>
<proteinExistence type="inferred from homology"/>
<dbReference type="EC" id="2.4.1.25" evidence="3 10"/>
<evidence type="ECO:0000313" key="11">
    <source>
        <dbReference type="EMBL" id="QSX30986.1"/>
    </source>
</evidence>
<name>A0A974XPP8_9GAMM</name>
<dbReference type="SUPFAM" id="SSF51445">
    <property type="entry name" value="(Trans)glycosidases"/>
    <property type="match status" value="1"/>
</dbReference>
<accession>A0A974XPP8</accession>
<dbReference type="PANTHER" id="PTHR32438:SF5">
    <property type="entry name" value="4-ALPHA-GLUCANOTRANSFERASE DPE1, CHLOROPLASTIC_AMYLOPLASTIC"/>
    <property type="match status" value="1"/>
</dbReference>
<dbReference type="Proteomes" id="UP000663281">
    <property type="component" value="Chromosome"/>
</dbReference>
<evidence type="ECO:0000256" key="1">
    <source>
        <dbReference type="ARBA" id="ARBA00000439"/>
    </source>
</evidence>